<dbReference type="EMBL" id="LAJE02000100">
    <property type="protein sequence ID" value="OEO32019.1"/>
    <property type="molecule type" value="Genomic_DNA"/>
</dbReference>
<dbReference type="SUPFAM" id="SSF53822">
    <property type="entry name" value="Periplasmic binding protein-like I"/>
    <property type="match status" value="1"/>
</dbReference>
<dbReference type="InterPro" id="IPR028082">
    <property type="entry name" value="Peripla_BP_I"/>
</dbReference>
<comment type="caution">
    <text evidence="5">The sequence shown here is derived from an EMBL/GenBank/DDBJ whole genome shotgun (WGS) entry which is preliminary data.</text>
</comment>
<evidence type="ECO:0000313" key="6">
    <source>
        <dbReference type="Proteomes" id="UP000095463"/>
    </source>
</evidence>
<sequence>MGLAAVAELAGVSEATVSRVLNRKYGVSTATREAVEAALRKAGYERQLKGELVLLLVPGVAESIFADLCEAIENEIAPYGLRAVICPGTQRERDYVEAMIDAGIAAVVFLSSSNTVRNADPVARQLLQSRGIPFICVNGGFPDTPSPVFSTDDWRAAEMAVAHLYDLGHRRIAMCAGPVGNTPADRRVEGFVQAMDRRELPNSEDFVVRQYYNVEGGRHAAEELLQLGVTAIVASSDDMALGAMRAIQRAGLRIPGDISVIGYNDSYMLDFTDPPLTAVRQPVERIAEKTTRAIVALTANRSLPLAEVLIDPEFRLGGSTAPVTTK</sequence>
<keyword evidence="1" id="KW-0805">Transcription regulation</keyword>
<dbReference type="SUPFAM" id="SSF47413">
    <property type="entry name" value="lambda repressor-like DNA-binding domains"/>
    <property type="match status" value="1"/>
</dbReference>
<dbReference type="PANTHER" id="PTHR30146">
    <property type="entry name" value="LACI-RELATED TRANSCRIPTIONAL REPRESSOR"/>
    <property type="match status" value="1"/>
</dbReference>
<dbReference type="Gene3D" id="1.10.260.40">
    <property type="entry name" value="lambda repressor-like DNA-binding domains"/>
    <property type="match status" value="1"/>
</dbReference>
<dbReference type="GO" id="GO:0003700">
    <property type="term" value="F:DNA-binding transcription factor activity"/>
    <property type="evidence" value="ECO:0007669"/>
    <property type="project" value="TreeGrafter"/>
</dbReference>
<dbReference type="InterPro" id="IPR010982">
    <property type="entry name" value="Lambda_DNA-bd_dom_sf"/>
</dbReference>
<keyword evidence="2" id="KW-0238">DNA-binding</keyword>
<dbReference type="PANTHER" id="PTHR30146:SF153">
    <property type="entry name" value="LACTOSE OPERON REPRESSOR"/>
    <property type="match status" value="1"/>
</dbReference>
<dbReference type="CDD" id="cd06267">
    <property type="entry name" value="PBP1_LacI_sugar_binding-like"/>
    <property type="match status" value="1"/>
</dbReference>
<evidence type="ECO:0000256" key="3">
    <source>
        <dbReference type="ARBA" id="ARBA00023163"/>
    </source>
</evidence>
<protein>
    <submittedName>
        <fullName evidence="5">MalR repressor protein</fullName>
    </submittedName>
</protein>
<evidence type="ECO:0000313" key="5">
    <source>
        <dbReference type="EMBL" id="OEO32019.1"/>
    </source>
</evidence>
<dbReference type="Pfam" id="PF00356">
    <property type="entry name" value="LacI"/>
    <property type="match status" value="1"/>
</dbReference>
<dbReference type="SMART" id="SM00354">
    <property type="entry name" value="HTH_LACI"/>
    <property type="match status" value="1"/>
</dbReference>
<evidence type="ECO:0000259" key="4">
    <source>
        <dbReference type="PROSITE" id="PS50932"/>
    </source>
</evidence>
<gene>
    <name evidence="5" type="ORF">VW23_013515</name>
</gene>
<organism evidence="5 6">
    <name type="scientific">Devosia insulae DS-56</name>
    <dbReference type="NCBI Taxonomy" id="1116389"/>
    <lineage>
        <taxon>Bacteria</taxon>
        <taxon>Pseudomonadati</taxon>
        <taxon>Pseudomonadota</taxon>
        <taxon>Alphaproteobacteria</taxon>
        <taxon>Hyphomicrobiales</taxon>
        <taxon>Devosiaceae</taxon>
        <taxon>Devosia</taxon>
    </lineage>
</organism>
<proteinExistence type="predicted"/>
<accession>A0A1E5XTU6</accession>
<keyword evidence="6" id="KW-1185">Reference proteome</keyword>
<dbReference type="CDD" id="cd01392">
    <property type="entry name" value="HTH_LacI"/>
    <property type="match status" value="1"/>
</dbReference>
<dbReference type="PROSITE" id="PS50932">
    <property type="entry name" value="HTH_LACI_2"/>
    <property type="match status" value="1"/>
</dbReference>
<dbReference type="InterPro" id="IPR046335">
    <property type="entry name" value="LacI/GalR-like_sensor"/>
</dbReference>
<dbReference type="Pfam" id="PF13377">
    <property type="entry name" value="Peripla_BP_3"/>
    <property type="match status" value="1"/>
</dbReference>
<reference evidence="5 6" key="1">
    <citation type="journal article" date="2015" name="Genome Announc.">
        <title>Genome Assemblies of Three Soil-Associated Devosia species: D. insulae, D. limi, and D. soli.</title>
        <authorList>
            <person name="Hassan Y.I."/>
            <person name="Lepp D."/>
            <person name="Zhou T."/>
        </authorList>
    </citation>
    <scope>NUCLEOTIDE SEQUENCE [LARGE SCALE GENOMIC DNA]</scope>
    <source>
        <strain evidence="5 6">DS-56</strain>
    </source>
</reference>
<dbReference type="GO" id="GO:0000976">
    <property type="term" value="F:transcription cis-regulatory region binding"/>
    <property type="evidence" value="ECO:0007669"/>
    <property type="project" value="TreeGrafter"/>
</dbReference>
<dbReference type="AlphaFoldDB" id="A0A1E5XTU6"/>
<evidence type="ECO:0000256" key="1">
    <source>
        <dbReference type="ARBA" id="ARBA00023015"/>
    </source>
</evidence>
<dbReference type="Proteomes" id="UP000095463">
    <property type="component" value="Unassembled WGS sequence"/>
</dbReference>
<keyword evidence="3" id="KW-0804">Transcription</keyword>
<evidence type="ECO:0000256" key="2">
    <source>
        <dbReference type="ARBA" id="ARBA00023125"/>
    </source>
</evidence>
<feature type="domain" description="HTH lacI-type" evidence="4">
    <location>
        <begin position="1"/>
        <end position="54"/>
    </location>
</feature>
<dbReference type="Gene3D" id="3.40.50.2300">
    <property type="match status" value="2"/>
</dbReference>
<dbReference type="InterPro" id="IPR000843">
    <property type="entry name" value="HTH_LacI"/>
</dbReference>
<name>A0A1E5XTU6_9HYPH</name>
<dbReference type="OrthoDB" id="5171752at2"/>